<organism evidence="3">
    <name type="scientific">Ornithinibacillus sp. 4-3</name>
    <dbReference type="NCBI Taxonomy" id="3231488"/>
    <lineage>
        <taxon>Bacteria</taxon>
        <taxon>Bacillati</taxon>
        <taxon>Bacillota</taxon>
        <taxon>Bacilli</taxon>
        <taxon>Bacillales</taxon>
        <taxon>Bacillaceae</taxon>
        <taxon>Ornithinibacillus</taxon>
    </lineage>
</organism>
<dbReference type="InterPro" id="IPR015995">
    <property type="entry name" value="MlrC_N"/>
</dbReference>
<reference evidence="3" key="1">
    <citation type="submission" date="2024-07" db="EMBL/GenBank/DDBJ databases">
        <title>Halotolerant mesophilic bacterium Ornithinibacillus sp. 4-3, sp. nov., isolated from soil.</title>
        <authorList>
            <person name="Sidarenka A.V."/>
            <person name="Guliayeva D.E."/>
            <person name="Leanovich S.I."/>
            <person name="Hileuskaya K.S."/>
            <person name="Akhremchuk A.E."/>
            <person name="Sikolenko M.A."/>
            <person name="Valentovich L.N."/>
        </authorList>
    </citation>
    <scope>NUCLEOTIDE SEQUENCE</scope>
    <source>
        <strain evidence="3">4-3</strain>
    </source>
</reference>
<dbReference type="EMBL" id="CP162599">
    <property type="protein sequence ID" value="XDK32486.1"/>
    <property type="molecule type" value="Genomic_DNA"/>
</dbReference>
<evidence type="ECO:0000259" key="1">
    <source>
        <dbReference type="Pfam" id="PF07171"/>
    </source>
</evidence>
<name>A0AB39HQJ3_9BACI</name>
<evidence type="ECO:0000259" key="2">
    <source>
        <dbReference type="Pfam" id="PF07364"/>
    </source>
</evidence>
<dbReference type="RefSeq" id="WP_368653174.1">
    <property type="nucleotide sequence ID" value="NZ_CP162599.1"/>
</dbReference>
<proteinExistence type="predicted"/>
<dbReference type="PIRSF" id="PIRSF012702">
    <property type="entry name" value="UCP012702"/>
    <property type="match status" value="1"/>
</dbReference>
<sequence length="489" mass="53435">MRIAIGQIAHETSTFSLVPTVVETFQKAEWTYDQQLIEKHQQVRNYLGGMITKGTELDVELVPTFSANCNPSGLVSKETFETLVDELIKRIKAAGELDAICLALHGAGVAEKYTDLEGEVLKAVRAEVGYEIPIVVSLDLHGNLTDLMVNEANALIGVKEYPHIDSYEAGAKAMDVAVRIVKGEINPVMAIEHIPLLMFPNTTFQSPAKDMKEFCFAKEEEEGVVDCTFFHGFARADTENTGACAIVITDDDKEKADKLSKEVARKVWELRDGFINKYPDPAGAIEEALATEGKPIVINETSDNPGSGAPGDGTNLLKALLEKNESETAFGFIRDPEVAEIAHEAGVGATIEVKLGGKTDDRHGEPIAVTAYVKSITDGRFIQSSPMSQGAQIDYGKSTRLQIGNVDVIVCSGKSQTLDKEVFTLHGINIMDYKIVALKSCQHFRAGFEPYAKKIVTADSPGISTSNPAYYDYKHIPRPIFPIDEDVKY</sequence>
<dbReference type="AlphaFoldDB" id="A0AB39HQJ3"/>
<evidence type="ECO:0000313" key="3">
    <source>
        <dbReference type="EMBL" id="XDK32486.1"/>
    </source>
</evidence>
<feature type="domain" description="Microcystin LR degradation protein MlrC N-terminal" evidence="2">
    <location>
        <begin position="2"/>
        <end position="289"/>
    </location>
</feature>
<accession>A0AB39HQJ3</accession>
<dbReference type="InterPro" id="IPR010799">
    <property type="entry name" value="MlrC_C"/>
</dbReference>
<feature type="domain" description="Microcystin LR degradation protein MlrC C-terminal" evidence="1">
    <location>
        <begin position="299"/>
        <end position="475"/>
    </location>
</feature>
<gene>
    <name evidence="3" type="ORF">AB4Y30_15990</name>
</gene>
<dbReference type="Pfam" id="PF07171">
    <property type="entry name" value="MlrC_C"/>
    <property type="match status" value="1"/>
</dbReference>
<protein>
    <submittedName>
        <fullName evidence="3">M81 family metallopeptidase</fullName>
    </submittedName>
</protein>
<dbReference type="InterPro" id="IPR009197">
    <property type="entry name" value="MlrC"/>
</dbReference>
<dbReference type="Pfam" id="PF07364">
    <property type="entry name" value="DUF1485"/>
    <property type="match status" value="1"/>
</dbReference>